<proteinExistence type="predicted"/>
<evidence type="ECO:0000313" key="1">
    <source>
        <dbReference type="EMBL" id="SFA96530.1"/>
    </source>
</evidence>
<name>A0A1I0X843_9RHOB</name>
<protein>
    <submittedName>
        <fullName evidence="1">Uncharacterized protein</fullName>
    </submittedName>
</protein>
<organism evidence="1 2">
    <name type="scientific">Poseidonocella pacifica</name>
    <dbReference type="NCBI Taxonomy" id="871651"/>
    <lineage>
        <taxon>Bacteria</taxon>
        <taxon>Pseudomonadati</taxon>
        <taxon>Pseudomonadota</taxon>
        <taxon>Alphaproteobacteria</taxon>
        <taxon>Rhodobacterales</taxon>
        <taxon>Roseobacteraceae</taxon>
        <taxon>Poseidonocella</taxon>
    </lineage>
</organism>
<dbReference type="EMBL" id="FOJU01000003">
    <property type="protein sequence ID" value="SFA96530.1"/>
    <property type="molecule type" value="Genomic_DNA"/>
</dbReference>
<reference evidence="1 2" key="1">
    <citation type="submission" date="2016-10" db="EMBL/GenBank/DDBJ databases">
        <authorList>
            <person name="de Groot N.N."/>
        </authorList>
    </citation>
    <scope>NUCLEOTIDE SEQUENCE [LARGE SCALE GENOMIC DNA]</scope>
    <source>
        <strain evidence="1 2">DSM 29316</strain>
    </source>
</reference>
<evidence type="ECO:0000313" key="2">
    <source>
        <dbReference type="Proteomes" id="UP000198796"/>
    </source>
</evidence>
<accession>A0A1I0X843</accession>
<gene>
    <name evidence="1" type="ORF">SAMN05421688_1930</name>
</gene>
<dbReference type="Proteomes" id="UP000198796">
    <property type="component" value="Unassembled WGS sequence"/>
</dbReference>
<dbReference type="AlphaFoldDB" id="A0A1I0X843"/>
<keyword evidence="2" id="KW-1185">Reference proteome</keyword>
<sequence>MPTSVEPAGAPSADQKCCSRCGERFEPSRKDQKYCHSNCRKAATRNAKRGDRSKENKAMNQRHCAIAAHLSASLYGAPPSERLGVMKRILDCATEQEVGFRGAYLDDRCDEGRPTAPRIWKTSPADLRRVLTDPKLLAASPTEANLFHRNAPGSYMTISQAANAYTQKFFGVSLRTYLQQTRIGTLREEHPVSHSTALGAVPRLSNFRKVKCWHRPLCNKRAVVSASQFKADADYVDTIVEAVRAKVEPLATAA</sequence>